<gene>
    <name evidence="2" type="ORF">GCG54_00005430</name>
</gene>
<evidence type="ECO:0000259" key="1">
    <source>
        <dbReference type="Pfam" id="PF12417"/>
    </source>
</evidence>
<organism evidence="2 3">
    <name type="scientific">Colletotrichum gloeosporioides</name>
    <name type="common">Anthracnose fungus</name>
    <name type="synonym">Glomerella cingulata</name>
    <dbReference type="NCBI Taxonomy" id="474922"/>
    <lineage>
        <taxon>Eukaryota</taxon>
        <taxon>Fungi</taxon>
        <taxon>Dikarya</taxon>
        <taxon>Ascomycota</taxon>
        <taxon>Pezizomycotina</taxon>
        <taxon>Sordariomycetes</taxon>
        <taxon>Hypocreomycetidae</taxon>
        <taxon>Glomerellales</taxon>
        <taxon>Glomerellaceae</taxon>
        <taxon>Colletotrichum</taxon>
        <taxon>Colletotrichum gloeosporioides species complex</taxon>
    </lineage>
</organism>
<protein>
    <recommendedName>
        <fullName evidence="1">DUF3669 domain-containing protein</fullName>
    </recommendedName>
</protein>
<dbReference type="InterPro" id="IPR022137">
    <property type="entry name" value="Znf_prot_DUF3669"/>
</dbReference>
<evidence type="ECO:0000313" key="2">
    <source>
        <dbReference type="EMBL" id="KAF3801275.1"/>
    </source>
</evidence>
<reference evidence="2" key="1">
    <citation type="journal article" date="2020" name="Phytopathology">
        <title>Genome sequence and comparative analysis of Colletotrichum gloeosporioides isolated from Liriodendron leaves.</title>
        <authorList>
            <person name="Fu F.F."/>
            <person name="Hao Z."/>
            <person name="Wang P."/>
            <person name="Lu Y."/>
            <person name="Xue L.J."/>
            <person name="Wei G."/>
            <person name="Tian Y."/>
            <person name="Baishi H."/>
            <person name="Xu H."/>
            <person name="Shi J."/>
            <person name="Cheng T."/>
            <person name="Wang G."/>
            <person name="Yi Y."/>
            <person name="Chen J."/>
        </authorList>
    </citation>
    <scope>NUCLEOTIDE SEQUENCE</scope>
    <source>
        <strain evidence="2">Lc1</strain>
    </source>
</reference>
<accession>A0A8H4FGK3</accession>
<dbReference type="PANTHER" id="PTHR40780">
    <property type="entry name" value="DUF3669 DOMAIN-CONTAINING PROTEIN"/>
    <property type="match status" value="1"/>
</dbReference>
<sequence length="369" mass="41399">MAAVQPNMITQFTSNHSAGPLKHIGEGACGSVWCASSKSSPYSANTPLVLKREDMSNVRSITHEAEIHHHILQALANPRVATTLTTFRVNVPLSHGLLHHTNSAAWSQILPRLPAGYTACSALVSEKVHPFPFRVRKLLLEQLTACEDPQKVAQGHMNTHCLIRAYLGKRINSRVEEDARPAHLKKLRPYILRNFPLCVDQMEDLELNVDGYALAMADALAFMHWTAKVDANDVEFVLGQRRSDKTRQTLPCIGKKDFESAALGPHALWVLDFDCCRKMSMDEEGIKTACKSFWRNDQYYPRPGSNNPSDQRLWAVFREQFLKTSDGLLEGENEGVKKLPVMLMDMIKETKGRSLRGALVSDDRIEGQK</sequence>
<dbReference type="Pfam" id="PF12417">
    <property type="entry name" value="DUF3669"/>
    <property type="match status" value="1"/>
</dbReference>
<dbReference type="RefSeq" id="XP_045260434.1">
    <property type="nucleotide sequence ID" value="XM_045405453.1"/>
</dbReference>
<comment type="caution">
    <text evidence="2">The sequence shown here is derived from an EMBL/GenBank/DDBJ whole genome shotgun (WGS) entry which is preliminary data.</text>
</comment>
<dbReference type="GeneID" id="69012581"/>
<dbReference type="Proteomes" id="UP000613401">
    <property type="component" value="Unassembled WGS sequence"/>
</dbReference>
<reference evidence="2" key="2">
    <citation type="submission" date="2020-03" db="EMBL/GenBank/DDBJ databases">
        <authorList>
            <person name="Fu F.-F."/>
            <person name="Chen J."/>
        </authorList>
    </citation>
    <scope>NUCLEOTIDE SEQUENCE</scope>
    <source>
        <strain evidence="2">Lc1</strain>
    </source>
</reference>
<name>A0A8H4FGK3_COLGL</name>
<proteinExistence type="predicted"/>
<feature type="domain" description="DUF3669" evidence="1">
    <location>
        <begin position="268"/>
        <end position="332"/>
    </location>
</feature>
<dbReference type="EMBL" id="WVTB01000067">
    <property type="protein sequence ID" value="KAF3801275.1"/>
    <property type="molecule type" value="Genomic_DNA"/>
</dbReference>
<dbReference type="PANTHER" id="PTHR40780:SF3">
    <property type="entry name" value="DUF3669 DOMAIN-CONTAINING PROTEIN"/>
    <property type="match status" value="1"/>
</dbReference>
<keyword evidence="3" id="KW-1185">Reference proteome</keyword>
<dbReference type="AlphaFoldDB" id="A0A8H4FGK3"/>
<evidence type="ECO:0000313" key="3">
    <source>
        <dbReference type="Proteomes" id="UP000613401"/>
    </source>
</evidence>